<evidence type="ECO:0000313" key="3">
    <source>
        <dbReference type="Proteomes" id="UP000837857"/>
    </source>
</evidence>
<evidence type="ECO:0000259" key="1">
    <source>
        <dbReference type="PROSITE" id="PS50004"/>
    </source>
</evidence>
<dbReference type="PANTHER" id="PTHR46848">
    <property type="entry name" value="REGULATOR OF G-PROTEIN SIGNALING 3"/>
    <property type="match status" value="1"/>
</dbReference>
<accession>A0ABN8IXK3</accession>
<evidence type="ECO:0000313" key="2">
    <source>
        <dbReference type="EMBL" id="CAH2068233.1"/>
    </source>
</evidence>
<organism evidence="2 3">
    <name type="scientific">Iphiclides podalirius</name>
    <name type="common">scarce swallowtail</name>
    <dbReference type="NCBI Taxonomy" id="110791"/>
    <lineage>
        <taxon>Eukaryota</taxon>
        <taxon>Metazoa</taxon>
        <taxon>Ecdysozoa</taxon>
        <taxon>Arthropoda</taxon>
        <taxon>Hexapoda</taxon>
        <taxon>Insecta</taxon>
        <taxon>Pterygota</taxon>
        <taxon>Neoptera</taxon>
        <taxon>Endopterygota</taxon>
        <taxon>Lepidoptera</taxon>
        <taxon>Glossata</taxon>
        <taxon>Ditrysia</taxon>
        <taxon>Papilionoidea</taxon>
        <taxon>Papilionidae</taxon>
        <taxon>Papilioninae</taxon>
        <taxon>Iphiclides</taxon>
    </lineage>
</organism>
<dbReference type="InterPro" id="IPR000008">
    <property type="entry name" value="C2_dom"/>
</dbReference>
<reference evidence="2" key="1">
    <citation type="submission" date="2022-03" db="EMBL/GenBank/DDBJ databases">
        <authorList>
            <person name="Martin H S."/>
        </authorList>
    </citation>
    <scope>NUCLEOTIDE SEQUENCE</scope>
</reference>
<dbReference type="CDD" id="cd00030">
    <property type="entry name" value="C2"/>
    <property type="match status" value="1"/>
</dbReference>
<gene>
    <name evidence="2" type="ORF">IPOD504_LOCUS14148</name>
</gene>
<dbReference type="Pfam" id="PF00168">
    <property type="entry name" value="C2"/>
    <property type="match status" value="1"/>
</dbReference>
<keyword evidence="3" id="KW-1185">Reference proteome</keyword>
<protein>
    <recommendedName>
        <fullName evidence="1">C2 domain-containing protein</fullName>
    </recommendedName>
</protein>
<dbReference type="Gene3D" id="2.60.40.150">
    <property type="entry name" value="C2 domain"/>
    <property type="match status" value="1"/>
</dbReference>
<dbReference type="Proteomes" id="UP000837857">
    <property type="component" value="Chromosome 5"/>
</dbReference>
<feature type="domain" description="C2" evidence="1">
    <location>
        <begin position="101"/>
        <end position="208"/>
    </location>
</feature>
<dbReference type="PROSITE" id="PS50004">
    <property type="entry name" value="C2"/>
    <property type="match status" value="1"/>
</dbReference>
<proteinExistence type="predicted"/>
<name>A0ABN8IXK3_9NEOP</name>
<dbReference type="InterPro" id="IPR035892">
    <property type="entry name" value="C2_domain_sf"/>
</dbReference>
<sequence>MSSRNTRSRELFGLTLDNGIPSPITPAMNLKRHSNVLSEERASKTSKIDEDLIPNNALTPVIEYKSSRRCLTYSPEECSINSSEEKRRSVASNRLERSSDRFQALKATIDLEIKTRHDVIDVHVIRCRDLQRLSGKAEDVNAYAKVVISGVNENHSLPSQRSIFQRTSVLYGKREPEFRRHLRLQLPSVVYDHQMLHISVWHRDKKYR</sequence>
<feature type="non-terminal residue" evidence="2">
    <location>
        <position position="1"/>
    </location>
</feature>
<dbReference type="SUPFAM" id="SSF49562">
    <property type="entry name" value="C2 domain (Calcium/lipid-binding domain, CaLB)"/>
    <property type="match status" value="1"/>
</dbReference>
<dbReference type="PANTHER" id="PTHR46848:SF1">
    <property type="entry name" value="REGULATOR OF G-PROTEIN SIGNALING 3"/>
    <property type="match status" value="1"/>
</dbReference>
<dbReference type="EMBL" id="OW152817">
    <property type="protein sequence ID" value="CAH2068233.1"/>
    <property type="molecule type" value="Genomic_DNA"/>
</dbReference>